<dbReference type="Proteomes" id="UP000024942">
    <property type="component" value="Unassembled WGS sequence"/>
</dbReference>
<evidence type="ECO:0000259" key="2">
    <source>
        <dbReference type="PROSITE" id="PS50405"/>
    </source>
</evidence>
<reference evidence="3 4" key="1">
    <citation type="journal article" date="2014" name="Antonie Van Leeuwenhoek">
        <title>Hyphomonas beringensis sp. nov. and Hyphomonas chukchiensis sp. nov., isolated from surface seawater of the Bering Sea and Chukchi Sea.</title>
        <authorList>
            <person name="Li C."/>
            <person name="Lai Q."/>
            <person name="Li G."/>
            <person name="Dong C."/>
            <person name="Wang J."/>
            <person name="Liao Y."/>
            <person name="Shao Z."/>
        </authorList>
    </citation>
    <scope>NUCLEOTIDE SEQUENCE [LARGE SCALE GENOMIC DNA]</scope>
    <source>
        <strain evidence="3 4">SCH89</strain>
    </source>
</reference>
<dbReference type="InterPro" id="IPR004046">
    <property type="entry name" value="GST_C"/>
</dbReference>
<dbReference type="PATRIC" id="fig|1280953.3.peg.681"/>
<organism evidence="3 4">
    <name type="scientific">Hyphomonas oceanitis SCH89</name>
    <dbReference type="NCBI Taxonomy" id="1280953"/>
    <lineage>
        <taxon>Bacteria</taxon>
        <taxon>Pseudomonadati</taxon>
        <taxon>Pseudomonadota</taxon>
        <taxon>Alphaproteobacteria</taxon>
        <taxon>Hyphomonadales</taxon>
        <taxon>Hyphomonadaceae</taxon>
        <taxon>Hyphomonas</taxon>
    </lineage>
</organism>
<keyword evidence="4" id="KW-1185">Reference proteome</keyword>
<dbReference type="EMBL" id="ARYL01000003">
    <property type="protein sequence ID" value="KDA03882.1"/>
    <property type="molecule type" value="Genomic_DNA"/>
</dbReference>
<protein>
    <submittedName>
        <fullName evidence="3">Glutathione S-transferase domain-containing protein</fullName>
    </submittedName>
</protein>
<name>A0A059GAN9_9PROT</name>
<dbReference type="Gene3D" id="1.20.1050.10">
    <property type="match status" value="1"/>
</dbReference>
<proteinExistence type="predicted"/>
<dbReference type="eggNOG" id="COG0625">
    <property type="taxonomic scope" value="Bacteria"/>
</dbReference>
<dbReference type="Gene3D" id="3.40.30.10">
    <property type="entry name" value="Glutaredoxin"/>
    <property type="match status" value="1"/>
</dbReference>
<dbReference type="SUPFAM" id="SSF52833">
    <property type="entry name" value="Thioredoxin-like"/>
    <property type="match status" value="1"/>
</dbReference>
<dbReference type="InterPro" id="IPR036282">
    <property type="entry name" value="Glutathione-S-Trfase_C_sf"/>
</dbReference>
<dbReference type="SFLD" id="SFLDG00358">
    <property type="entry name" value="Main_(cytGST)"/>
    <property type="match status" value="1"/>
</dbReference>
<dbReference type="Pfam" id="PF13409">
    <property type="entry name" value="GST_N_2"/>
    <property type="match status" value="1"/>
</dbReference>
<evidence type="ECO:0000313" key="3">
    <source>
        <dbReference type="EMBL" id="KDA03882.1"/>
    </source>
</evidence>
<dbReference type="InterPro" id="IPR004045">
    <property type="entry name" value="Glutathione_S-Trfase_N"/>
</dbReference>
<keyword evidence="3" id="KW-0808">Transferase</keyword>
<dbReference type="InterPro" id="IPR040079">
    <property type="entry name" value="Glutathione_S-Trfase"/>
</dbReference>
<dbReference type="GO" id="GO:0016740">
    <property type="term" value="F:transferase activity"/>
    <property type="evidence" value="ECO:0007669"/>
    <property type="project" value="UniProtKB-KW"/>
</dbReference>
<dbReference type="PROSITE" id="PS50404">
    <property type="entry name" value="GST_NTER"/>
    <property type="match status" value="1"/>
</dbReference>
<accession>A0A059GAN9</accession>
<feature type="domain" description="GST C-terminal" evidence="2">
    <location>
        <begin position="85"/>
        <end position="203"/>
    </location>
</feature>
<gene>
    <name evidence="3" type="ORF">HOC_03363</name>
</gene>
<comment type="caution">
    <text evidence="3">The sequence shown here is derived from an EMBL/GenBank/DDBJ whole genome shotgun (WGS) entry which is preliminary data.</text>
</comment>
<dbReference type="PROSITE" id="PS50405">
    <property type="entry name" value="GST_CTER"/>
    <property type="match status" value="1"/>
</dbReference>
<dbReference type="InterPro" id="IPR010987">
    <property type="entry name" value="Glutathione-S-Trfase_C-like"/>
</dbReference>
<dbReference type="OrthoDB" id="9794721at2"/>
<dbReference type="SFLD" id="SFLDS00019">
    <property type="entry name" value="Glutathione_Transferase_(cytos"/>
    <property type="match status" value="1"/>
</dbReference>
<dbReference type="STRING" id="1280953.HOC_03363"/>
<dbReference type="InterPro" id="IPR036249">
    <property type="entry name" value="Thioredoxin-like_sf"/>
</dbReference>
<evidence type="ECO:0000259" key="1">
    <source>
        <dbReference type="PROSITE" id="PS50404"/>
    </source>
</evidence>
<dbReference type="Pfam" id="PF00043">
    <property type="entry name" value="GST_C"/>
    <property type="match status" value="1"/>
</dbReference>
<dbReference type="PANTHER" id="PTHR44051">
    <property type="entry name" value="GLUTATHIONE S-TRANSFERASE-RELATED"/>
    <property type="match status" value="1"/>
</dbReference>
<evidence type="ECO:0000313" key="4">
    <source>
        <dbReference type="Proteomes" id="UP000024942"/>
    </source>
</evidence>
<sequence length="203" mass="22646">MKLYTSIGPNPHVVRMYMAERDITLPTQDVDIVKGENLGEPYLSVNPAAQSPALELDDGTIITEIWPICEYLDETHTGDSLFGANPEERAQTRRWTRWVDLNVLEPMTNGFRFSEGLAMFKDRTRCLPDAAPGLKARAQDKLKFLDGQLASRAYVAGDSFSFADIMLFCFLAFGNQVGQPLNPAFQHLTAWFEKVGARPSASV</sequence>
<dbReference type="SUPFAM" id="SSF47616">
    <property type="entry name" value="GST C-terminal domain-like"/>
    <property type="match status" value="1"/>
</dbReference>
<dbReference type="PANTHER" id="PTHR44051:SF8">
    <property type="entry name" value="GLUTATHIONE S-TRANSFERASE GSTA"/>
    <property type="match status" value="1"/>
</dbReference>
<dbReference type="AlphaFoldDB" id="A0A059GAN9"/>
<dbReference type="InterPro" id="IPR034345">
    <property type="entry name" value="Gtt2-like_N"/>
</dbReference>
<feature type="domain" description="GST N-terminal" evidence="1">
    <location>
        <begin position="1"/>
        <end position="80"/>
    </location>
</feature>
<dbReference type="RefSeq" id="WP_035535868.1">
    <property type="nucleotide sequence ID" value="NZ_ARYL01000003.1"/>
</dbReference>
<dbReference type="CDD" id="cd03051">
    <property type="entry name" value="GST_N_GTT2_like"/>
    <property type="match status" value="1"/>
</dbReference>